<reference evidence="1" key="1">
    <citation type="submission" date="2016-12" db="EMBL/GenBank/DDBJ databases">
        <authorList>
            <person name="Moulin L."/>
        </authorList>
    </citation>
    <scope>NUCLEOTIDE SEQUENCE [LARGE SCALE GENOMIC DNA]</scope>
    <source>
        <strain evidence="1">STM 7183</strain>
    </source>
</reference>
<dbReference type="Proteomes" id="UP000195569">
    <property type="component" value="Unassembled WGS sequence"/>
</dbReference>
<proteinExistence type="predicted"/>
<accession>A0A1N7SFW0</accession>
<keyword evidence="2" id="KW-1185">Reference proteome</keyword>
<comment type="caution">
    <text evidence="1">The sequence shown here is derived from an EMBL/GenBank/DDBJ whole genome shotgun (WGS) entry which is preliminary data.</text>
</comment>
<dbReference type="AlphaFoldDB" id="A0A1N7SFW0"/>
<protein>
    <submittedName>
        <fullName evidence="1">Uncharacterized protein</fullName>
    </submittedName>
</protein>
<organism evidence="1 2">
    <name type="scientific">Paraburkholderia piptadeniae</name>
    <dbReference type="NCBI Taxonomy" id="1701573"/>
    <lineage>
        <taxon>Bacteria</taxon>
        <taxon>Pseudomonadati</taxon>
        <taxon>Pseudomonadota</taxon>
        <taxon>Betaproteobacteria</taxon>
        <taxon>Burkholderiales</taxon>
        <taxon>Burkholderiaceae</taxon>
        <taxon>Paraburkholderia</taxon>
    </lineage>
</organism>
<gene>
    <name evidence="1" type="ORF">BN2476_500146</name>
</gene>
<dbReference type="EMBL" id="CYGY02000050">
    <property type="protein sequence ID" value="SIT46285.1"/>
    <property type="molecule type" value="Genomic_DNA"/>
</dbReference>
<evidence type="ECO:0000313" key="2">
    <source>
        <dbReference type="Proteomes" id="UP000195569"/>
    </source>
</evidence>
<dbReference type="OrthoDB" id="9810174at2"/>
<evidence type="ECO:0000313" key="1">
    <source>
        <dbReference type="EMBL" id="SIT46285.1"/>
    </source>
</evidence>
<dbReference type="RefSeq" id="WP_087737003.1">
    <property type="nucleotide sequence ID" value="NZ_CYGY02000050.1"/>
</dbReference>
<sequence>MDRYWKSNAAAAPPAVPANSAAGFPADGDPSVGVEGTVPGAWWYHTITEELRNAIVKLGGTPDYSKLDQLANAIASSISAAISEAMSDLAKVATSGSYADLSSKPHIPADPVNADWNASTGLAQILNRPSLAKVATSGQYGDLAGTPPAYALPPATTTKLGGIIAGSGTTVAADGTLSAKPSLIVNVAPAANVALDLTPIVQGAPEILFNLPVASGASTTLSIINPPAAGTLAEFVLVVNNSANSAIVWPSSIKWPQGVAPLLCGVAGKLDTFVIYTQDGGATYCGFTAGQNQ</sequence>
<name>A0A1N7SFW0_9BURK</name>